<evidence type="ECO:0000256" key="2">
    <source>
        <dbReference type="ARBA" id="ARBA00011123"/>
    </source>
</evidence>
<comment type="similarity">
    <text evidence="1 10">Belongs to the GatB/GatE family. GatB subfamily.</text>
</comment>
<gene>
    <name evidence="10" type="primary">gatB</name>
    <name evidence="12" type="ORF">C4B24_03985</name>
</gene>
<evidence type="ECO:0000256" key="8">
    <source>
        <dbReference type="ARBA" id="ARBA00047380"/>
    </source>
</evidence>
<dbReference type="PANTHER" id="PTHR11659">
    <property type="entry name" value="GLUTAMYL-TRNA GLN AMIDOTRANSFERASE SUBUNIT B MITOCHONDRIAL AND PROKARYOTIC PET112-RELATED"/>
    <property type="match status" value="1"/>
</dbReference>
<evidence type="ECO:0000256" key="4">
    <source>
        <dbReference type="ARBA" id="ARBA00022741"/>
    </source>
</evidence>
<dbReference type="InterPro" id="IPR003789">
    <property type="entry name" value="Asn/Gln_tRNA_amidoTrase-B-like"/>
</dbReference>
<dbReference type="GO" id="GO:0050567">
    <property type="term" value="F:glutaminyl-tRNA synthase (glutamine-hydrolyzing) activity"/>
    <property type="evidence" value="ECO:0007669"/>
    <property type="project" value="UniProtKB-UniRule"/>
</dbReference>
<dbReference type="InterPro" id="IPR004413">
    <property type="entry name" value="GatB"/>
</dbReference>
<evidence type="ECO:0000256" key="9">
    <source>
        <dbReference type="ARBA" id="ARBA00047913"/>
    </source>
</evidence>
<proteinExistence type="inferred from homology"/>
<dbReference type="InterPro" id="IPR023168">
    <property type="entry name" value="GatB_Yqey_C_2"/>
</dbReference>
<keyword evidence="12" id="KW-0808">Transferase</keyword>
<keyword evidence="5 10" id="KW-0067">ATP-binding</keyword>
<evidence type="ECO:0000313" key="12">
    <source>
        <dbReference type="EMBL" id="TCG10763.1"/>
    </source>
</evidence>
<dbReference type="GO" id="GO:0016740">
    <property type="term" value="F:transferase activity"/>
    <property type="evidence" value="ECO:0007669"/>
    <property type="project" value="UniProtKB-KW"/>
</dbReference>
<dbReference type="NCBIfam" id="NF004012">
    <property type="entry name" value="PRK05477.1-2"/>
    <property type="match status" value="1"/>
</dbReference>
<dbReference type="GO" id="GO:0070681">
    <property type="term" value="P:glutaminyl-tRNAGln biosynthesis via transamidation"/>
    <property type="evidence" value="ECO:0007669"/>
    <property type="project" value="TreeGrafter"/>
</dbReference>
<keyword evidence="6 10" id="KW-0648">Protein biosynthesis</keyword>
<comment type="caution">
    <text evidence="12">The sequence shown here is derived from an EMBL/GenBank/DDBJ whole genome shotgun (WGS) entry which is preliminary data.</text>
</comment>
<evidence type="ECO:0000256" key="3">
    <source>
        <dbReference type="ARBA" id="ARBA00022598"/>
    </source>
</evidence>
<reference evidence="12 13" key="1">
    <citation type="submission" date="2018-02" db="EMBL/GenBank/DDBJ databases">
        <title>Mycoplasma marinum and Mycoplasma todarodis sp. nov., moderately halophilic and psychrotolerant mycoplasmas isolated from cephalopods.</title>
        <authorList>
            <person name="Viver T."/>
        </authorList>
    </citation>
    <scope>NUCLEOTIDE SEQUENCE [LARGE SCALE GENOMIC DNA]</scope>
    <source>
        <strain evidence="12 13">PE</strain>
    </source>
</reference>
<dbReference type="GO" id="GO:0005524">
    <property type="term" value="F:ATP binding"/>
    <property type="evidence" value="ECO:0007669"/>
    <property type="project" value="UniProtKB-KW"/>
</dbReference>
<dbReference type="InterPro" id="IPR014746">
    <property type="entry name" value="Gln_synth/guanido_kin_cat_dom"/>
</dbReference>
<evidence type="ECO:0000256" key="10">
    <source>
        <dbReference type="HAMAP-Rule" id="MF_00121"/>
    </source>
</evidence>
<dbReference type="RefSeq" id="WP_131599473.1">
    <property type="nucleotide sequence ID" value="NZ_CBDBYK010000002.1"/>
</dbReference>
<dbReference type="NCBIfam" id="NF004014">
    <property type="entry name" value="PRK05477.1-4"/>
    <property type="match status" value="1"/>
</dbReference>
<dbReference type="Pfam" id="PF02934">
    <property type="entry name" value="GatB_N"/>
    <property type="match status" value="1"/>
</dbReference>
<keyword evidence="3 10" id="KW-0436">Ligase</keyword>
<dbReference type="InterPro" id="IPR018027">
    <property type="entry name" value="Asn/Gln_amidotransferase"/>
</dbReference>
<dbReference type="HAMAP" id="MF_00121">
    <property type="entry name" value="GatB"/>
    <property type="match status" value="1"/>
</dbReference>
<evidence type="ECO:0000259" key="11">
    <source>
        <dbReference type="SMART" id="SM00845"/>
    </source>
</evidence>
<dbReference type="Proteomes" id="UP000294192">
    <property type="component" value="Unassembled WGS sequence"/>
</dbReference>
<dbReference type="GO" id="GO:0050566">
    <property type="term" value="F:asparaginyl-tRNA synthase (glutamine-hydrolyzing) activity"/>
    <property type="evidence" value="ECO:0007669"/>
    <property type="project" value="RHEA"/>
</dbReference>
<accession>A0A4R0XJG7</accession>
<dbReference type="SMART" id="SM00845">
    <property type="entry name" value="GatB_Yqey"/>
    <property type="match status" value="1"/>
</dbReference>
<evidence type="ECO:0000256" key="6">
    <source>
        <dbReference type="ARBA" id="ARBA00022917"/>
    </source>
</evidence>
<dbReference type="PROSITE" id="PS01234">
    <property type="entry name" value="GATB"/>
    <property type="match status" value="1"/>
</dbReference>
<dbReference type="Pfam" id="PF02637">
    <property type="entry name" value="GatB_Yqey"/>
    <property type="match status" value="1"/>
</dbReference>
<protein>
    <recommendedName>
        <fullName evidence="10">Aspartyl/glutamyl-tRNA(Asn/Gln) amidotransferase subunit B</fullName>
        <shortName evidence="10">Asp/Glu-ADT subunit B</shortName>
        <ecNumber evidence="10">6.3.5.-</ecNumber>
    </recommendedName>
</protein>
<comment type="subunit">
    <text evidence="2 10">Heterotrimer of A, B and C subunits.</text>
</comment>
<name>A0A4R0XJG7_9MOLU</name>
<dbReference type="InterPro" id="IPR017958">
    <property type="entry name" value="Gln-tRNA_amidoTrfase_suB_CS"/>
</dbReference>
<comment type="catalytic activity">
    <reaction evidence="9 10">
        <text>L-glutamyl-tRNA(Gln) + L-glutamine + ATP + H2O = L-glutaminyl-tRNA(Gln) + L-glutamate + ADP + phosphate + H(+)</text>
        <dbReference type="Rhea" id="RHEA:17521"/>
        <dbReference type="Rhea" id="RHEA-COMP:9681"/>
        <dbReference type="Rhea" id="RHEA-COMP:9684"/>
        <dbReference type="ChEBI" id="CHEBI:15377"/>
        <dbReference type="ChEBI" id="CHEBI:15378"/>
        <dbReference type="ChEBI" id="CHEBI:29985"/>
        <dbReference type="ChEBI" id="CHEBI:30616"/>
        <dbReference type="ChEBI" id="CHEBI:43474"/>
        <dbReference type="ChEBI" id="CHEBI:58359"/>
        <dbReference type="ChEBI" id="CHEBI:78520"/>
        <dbReference type="ChEBI" id="CHEBI:78521"/>
        <dbReference type="ChEBI" id="CHEBI:456216"/>
    </reaction>
</comment>
<evidence type="ECO:0000256" key="1">
    <source>
        <dbReference type="ARBA" id="ARBA00005306"/>
    </source>
</evidence>
<dbReference type="EC" id="6.3.5.-" evidence="10"/>
<evidence type="ECO:0000256" key="5">
    <source>
        <dbReference type="ARBA" id="ARBA00022840"/>
    </source>
</evidence>
<dbReference type="GO" id="GO:0006412">
    <property type="term" value="P:translation"/>
    <property type="evidence" value="ECO:0007669"/>
    <property type="project" value="UniProtKB-UniRule"/>
</dbReference>
<dbReference type="PANTHER" id="PTHR11659:SF0">
    <property type="entry name" value="GLUTAMYL-TRNA(GLN) AMIDOTRANSFERASE SUBUNIT B, MITOCHONDRIAL"/>
    <property type="match status" value="1"/>
</dbReference>
<sequence>MNNFEVVIGIEIHLELNTKTKMFSASKNDFNAEPNTNVSAIDLAYPGTMPVVNKQAVISGIMLGKALNMEIDRELHFDRKNYFYPDLPKGFQITQQRRPIGSNGKVPITVDGITKEITLERIHLEEDTAKQNHIGNTSHLNYNRAGVPLIEIVTNPVIRSGKEAAAYIDTIRKIAKTLNISDAKMEEGSLRADVNISLRPYGQKEFGTKVEIKNMNSISNAQKAIEFEIKLQTQKLLTNQIITMDTKRFDAENSSTITMRTKTNATDYKFFPEPNIPIIKLPEEMIESVKLPELPWEKAARLSASGLSEEYVNALIADVEMANYFDSINYEDKEKLAKVFFSEIVKLSNSKSLSVPELKIDQEQIAYAIKLTDSGDISGKHLKTLIPLLMNGEMNVDQIIEEKSMKQISDNSILLPIIDKIINENEKLVAEYDSRPERVTKFILGTLMKQTRGQANPIVSNKLVIKKLEAK</sequence>
<dbReference type="EMBL" id="PSZO01000022">
    <property type="protein sequence ID" value="TCG10763.1"/>
    <property type="molecule type" value="Genomic_DNA"/>
</dbReference>
<dbReference type="InterPro" id="IPR017959">
    <property type="entry name" value="Asn/Gln-tRNA_amidoTrfase_suB/E"/>
</dbReference>
<dbReference type="OrthoDB" id="9804078at2"/>
<dbReference type="AlphaFoldDB" id="A0A4R0XJG7"/>
<evidence type="ECO:0000256" key="7">
    <source>
        <dbReference type="ARBA" id="ARBA00024799"/>
    </source>
</evidence>
<feature type="domain" description="Asn/Gln amidotransferase" evidence="11">
    <location>
        <begin position="323"/>
        <end position="468"/>
    </location>
</feature>
<evidence type="ECO:0000313" key="13">
    <source>
        <dbReference type="Proteomes" id="UP000294192"/>
    </source>
</evidence>
<comment type="catalytic activity">
    <reaction evidence="8 10">
        <text>L-aspartyl-tRNA(Asn) + L-glutamine + ATP + H2O = L-asparaginyl-tRNA(Asn) + L-glutamate + ADP + phosphate + 2 H(+)</text>
        <dbReference type="Rhea" id="RHEA:14513"/>
        <dbReference type="Rhea" id="RHEA-COMP:9674"/>
        <dbReference type="Rhea" id="RHEA-COMP:9677"/>
        <dbReference type="ChEBI" id="CHEBI:15377"/>
        <dbReference type="ChEBI" id="CHEBI:15378"/>
        <dbReference type="ChEBI" id="CHEBI:29985"/>
        <dbReference type="ChEBI" id="CHEBI:30616"/>
        <dbReference type="ChEBI" id="CHEBI:43474"/>
        <dbReference type="ChEBI" id="CHEBI:58359"/>
        <dbReference type="ChEBI" id="CHEBI:78515"/>
        <dbReference type="ChEBI" id="CHEBI:78516"/>
        <dbReference type="ChEBI" id="CHEBI:456216"/>
    </reaction>
</comment>
<keyword evidence="13" id="KW-1185">Reference proteome</keyword>
<dbReference type="InterPro" id="IPR006075">
    <property type="entry name" value="Asn/Gln-tRNA_Trfase_suB/E_cat"/>
</dbReference>
<keyword evidence="4 10" id="KW-0547">Nucleotide-binding</keyword>
<dbReference type="SUPFAM" id="SSF55931">
    <property type="entry name" value="Glutamine synthetase/guanido kinase"/>
    <property type="match status" value="1"/>
</dbReference>
<dbReference type="Gene3D" id="1.10.10.410">
    <property type="match status" value="1"/>
</dbReference>
<dbReference type="NCBIfam" id="TIGR00133">
    <property type="entry name" value="gatB"/>
    <property type="match status" value="1"/>
</dbReference>
<organism evidence="12 13">
    <name type="scientific">Mycoplasma marinum</name>
    <dbReference type="NCBI Taxonomy" id="1937190"/>
    <lineage>
        <taxon>Bacteria</taxon>
        <taxon>Bacillati</taxon>
        <taxon>Mycoplasmatota</taxon>
        <taxon>Mollicutes</taxon>
        <taxon>Mycoplasmataceae</taxon>
        <taxon>Mycoplasma</taxon>
    </lineage>
</organism>
<comment type="function">
    <text evidence="7 10">Allows the formation of correctly charged Asn-tRNA(Asn) or Gln-tRNA(Gln) through the transamidation of misacylated Asp-tRNA(Asn) or Glu-tRNA(Gln) in organisms which lack either or both of asparaginyl-tRNA or glutaminyl-tRNA synthetases. The reaction takes place in the presence of glutamine and ATP through an activated phospho-Asp-tRNA(Asn) or phospho-Glu-tRNA(Gln).</text>
</comment>
<dbReference type="SUPFAM" id="SSF89095">
    <property type="entry name" value="GatB/YqeY motif"/>
    <property type="match status" value="1"/>
</dbReference>